<protein>
    <submittedName>
        <fullName evidence="1">Uncharacterized protein</fullName>
    </submittedName>
</protein>
<gene>
    <name evidence="1" type="ORF">MBUL_02340</name>
</gene>
<proteinExistence type="predicted"/>
<organism evidence="1">
    <name type="scientific">Methylobacterium bullatum</name>
    <dbReference type="NCBI Taxonomy" id="570505"/>
    <lineage>
        <taxon>Bacteria</taxon>
        <taxon>Pseudomonadati</taxon>
        <taxon>Pseudomonadota</taxon>
        <taxon>Alphaproteobacteria</taxon>
        <taxon>Hyphomicrobiales</taxon>
        <taxon>Methylobacteriaceae</taxon>
        <taxon>Methylobacterium</taxon>
    </lineage>
</organism>
<accession>A0A679JAX4</accession>
<evidence type="ECO:0000313" key="1">
    <source>
        <dbReference type="EMBL" id="CAA2103723.1"/>
    </source>
</evidence>
<reference evidence="1" key="1">
    <citation type="submission" date="2019-12" db="EMBL/GenBank/DDBJ databases">
        <authorList>
            <person name="Cremers G."/>
        </authorList>
    </citation>
    <scope>NUCLEOTIDE SEQUENCE</scope>
    <source>
        <strain evidence="1">Mbul1</strain>
    </source>
</reference>
<dbReference type="EMBL" id="LR743504">
    <property type="protein sequence ID" value="CAA2103723.1"/>
    <property type="molecule type" value="Genomic_DNA"/>
</dbReference>
<dbReference type="AlphaFoldDB" id="A0A679JAX4"/>
<name>A0A679JAX4_9HYPH</name>
<sequence length="52" mass="5388">MAKSPPPRQTSPKVSTLASKVLSGTLKPTLAQSKTLAASALGQDQTKGQKPR</sequence>